<keyword evidence="1" id="KW-0812">Transmembrane</keyword>
<protein>
    <submittedName>
        <fullName evidence="2">Uncharacterized protein</fullName>
    </submittedName>
</protein>
<sequence length="46" mass="5252">MITFVIAFVTAFMTAFMTVFVIVFVIAGERFDDRNAIARSPSVHRR</sequence>
<keyword evidence="1" id="KW-0472">Membrane</keyword>
<dbReference type="Proteomes" id="UP000502504">
    <property type="component" value="Chromosome"/>
</dbReference>
<organism evidence="2 3">
    <name type="scientific">Streptomyces antibioticus</name>
    <dbReference type="NCBI Taxonomy" id="1890"/>
    <lineage>
        <taxon>Bacteria</taxon>
        <taxon>Bacillati</taxon>
        <taxon>Actinomycetota</taxon>
        <taxon>Actinomycetes</taxon>
        <taxon>Kitasatosporales</taxon>
        <taxon>Streptomycetaceae</taxon>
        <taxon>Streptomyces</taxon>
    </lineage>
</organism>
<gene>
    <name evidence="2" type="ORF">HCX60_08655</name>
</gene>
<dbReference type="EMBL" id="CP050692">
    <property type="protein sequence ID" value="QIT43580.1"/>
    <property type="molecule type" value="Genomic_DNA"/>
</dbReference>
<evidence type="ECO:0000256" key="1">
    <source>
        <dbReference type="SAM" id="Phobius"/>
    </source>
</evidence>
<keyword evidence="1" id="KW-1133">Transmembrane helix</keyword>
<feature type="transmembrane region" description="Helical" evidence="1">
    <location>
        <begin position="6"/>
        <end position="27"/>
    </location>
</feature>
<evidence type="ECO:0000313" key="3">
    <source>
        <dbReference type="Proteomes" id="UP000502504"/>
    </source>
</evidence>
<accession>A0AAE7CJJ2</accession>
<name>A0AAE7CJJ2_STRAT</name>
<proteinExistence type="predicted"/>
<dbReference type="RefSeq" id="WP_167797165.1">
    <property type="nucleotide sequence ID" value="NZ_CM007717.1"/>
</dbReference>
<reference evidence="2 3" key="1">
    <citation type="submission" date="2020-03" db="EMBL/GenBank/DDBJ databases">
        <title>Is there a link between lipid content and antibiotic production in Streptomyces?</title>
        <authorList>
            <person name="David M."/>
            <person name="Lejeune C."/>
            <person name="Abreu S."/>
            <person name="Thibessard A."/>
            <person name="Leblond P."/>
            <person name="Chaminade P."/>
            <person name="Virolle M.-J."/>
        </authorList>
    </citation>
    <scope>NUCLEOTIDE SEQUENCE [LARGE SCALE GENOMIC DNA]</scope>
    <source>
        <strain evidence="2 3">DSM 41481</strain>
    </source>
</reference>
<evidence type="ECO:0000313" key="2">
    <source>
        <dbReference type="EMBL" id="QIT43580.1"/>
    </source>
</evidence>
<dbReference type="AlphaFoldDB" id="A0AAE7CJJ2"/>
<dbReference type="GeneID" id="93958756"/>